<dbReference type="PANTHER" id="PTHR20859:SF48">
    <property type="entry name" value="INTERLEUKIN-20 RECEPTOR SUBUNIT BETA"/>
    <property type="match status" value="1"/>
</dbReference>
<dbReference type="Gene3D" id="3.30.420.10">
    <property type="entry name" value="Ribonuclease H-like superfamily/Ribonuclease H"/>
    <property type="match status" value="1"/>
</dbReference>
<protein>
    <submittedName>
        <fullName evidence="5">Interleukin-20 receptor subunit beta</fullName>
    </submittedName>
</protein>
<dbReference type="SUPFAM" id="SSF49265">
    <property type="entry name" value="Fibronectin type III"/>
    <property type="match status" value="2"/>
</dbReference>
<dbReference type="GO" id="GO:0005886">
    <property type="term" value="C:plasma membrane"/>
    <property type="evidence" value="ECO:0007669"/>
    <property type="project" value="TreeGrafter"/>
</dbReference>
<dbReference type="Pfam" id="PF09294">
    <property type="entry name" value="Interfer-bind"/>
    <property type="match status" value="1"/>
</dbReference>
<dbReference type="Pfam" id="PF01108">
    <property type="entry name" value="Tissue_fac"/>
    <property type="match status" value="1"/>
</dbReference>
<evidence type="ECO:0000256" key="1">
    <source>
        <dbReference type="SAM" id="Phobius"/>
    </source>
</evidence>
<dbReference type="InterPro" id="IPR036397">
    <property type="entry name" value="RNaseH_sf"/>
</dbReference>
<dbReference type="InterPro" id="IPR036116">
    <property type="entry name" value="FN3_sf"/>
</dbReference>
<keyword evidence="1" id="KW-0812">Transmembrane</keyword>
<keyword evidence="5" id="KW-0675">Receptor</keyword>
<feature type="domain" description="Fibronectin type-III" evidence="2">
    <location>
        <begin position="110"/>
        <end position="205"/>
    </location>
</feature>
<dbReference type="PANTHER" id="PTHR20859">
    <property type="entry name" value="INTERFERON/INTERLEUKIN RECEPTOR"/>
    <property type="match status" value="1"/>
</dbReference>
<dbReference type="InterPro" id="IPR050650">
    <property type="entry name" value="Type-II_Cytokine-TF_Rcpt"/>
</dbReference>
<dbReference type="InterPro" id="IPR003961">
    <property type="entry name" value="FN3_dom"/>
</dbReference>
<dbReference type="Gene3D" id="2.60.40.10">
    <property type="entry name" value="Immunoglobulins"/>
    <property type="match status" value="2"/>
</dbReference>
<reference evidence="5" key="1">
    <citation type="journal article" date="2023" name="Front. Mar. Sci.">
        <title>A new Merluccius polli reference genome to investigate the effects of global change in West African waters.</title>
        <authorList>
            <person name="Mateo J.L."/>
            <person name="Blanco-Fernandez C."/>
            <person name="Garcia-Vazquez E."/>
            <person name="Machado-Schiaffino G."/>
        </authorList>
    </citation>
    <scope>NUCLEOTIDE SEQUENCE</scope>
    <source>
        <strain evidence="5">C29</strain>
        <tissue evidence="5">Fin</tissue>
    </source>
</reference>
<keyword evidence="1" id="KW-0472">Membrane</keyword>
<dbReference type="EMBL" id="JAOPHQ010006633">
    <property type="protein sequence ID" value="KAK0130770.1"/>
    <property type="molecule type" value="Genomic_DNA"/>
</dbReference>
<organism evidence="5 6">
    <name type="scientific">Merluccius polli</name>
    <name type="common">Benguela hake</name>
    <name type="synonym">Merluccius cadenati</name>
    <dbReference type="NCBI Taxonomy" id="89951"/>
    <lineage>
        <taxon>Eukaryota</taxon>
        <taxon>Metazoa</taxon>
        <taxon>Chordata</taxon>
        <taxon>Craniata</taxon>
        <taxon>Vertebrata</taxon>
        <taxon>Euteleostomi</taxon>
        <taxon>Actinopterygii</taxon>
        <taxon>Neopterygii</taxon>
        <taxon>Teleostei</taxon>
        <taxon>Neoteleostei</taxon>
        <taxon>Acanthomorphata</taxon>
        <taxon>Zeiogadaria</taxon>
        <taxon>Gadariae</taxon>
        <taxon>Gadiformes</taxon>
        <taxon>Gadoidei</taxon>
        <taxon>Merlucciidae</taxon>
        <taxon>Merluccius</taxon>
    </lineage>
</organism>
<evidence type="ECO:0000259" key="3">
    <source>
        <dbReference type="Pfam" id="PF09294"/>
    </source>
</evidence>
<sequence length="366" mass="41233">MTTVYPSSDGYFQQDNTPCHKARIISDWFLEHDNEFTVLKWPPQSPDLNPIEHLWDVVEREIRIMDVQPTNLQQLRDAIMSIWTKLSEECFQYLVESVPRRIKAVLKAKGDSWTLPAPQDVSIGSVNMRHTLTWQPLAALCGTAALYTVQFQGEFERTIFNDSWLDAPQCQRTPHTHCDLTSDLGSDSDYAIRVRAECGRLTSPWVRLNGLFNRRDTLLSPPEMAVAAMGDSLRVSFERLPRMASVSITFWRQGGEHEVRVMGQTSTSVLLVEQTPLLVAALQEGAVYCVQAAIYLDAQRRSSPTHPQCVAITDPEEPWKKPTVAMVTVVVMAALLFAVFWSVGHCKAEGCHAHFQKEPLPLALVS</sequence>
<accession>A0AA47LZC2</accession>
<evidence type="ECO:0000313" key="5">
    <source>
        <dbReference type="EMBL" id="KAK0130770.1"/>
    </source>
</evidence>
<evidence type="ECO:0000259" key="2">
    <source>
        <dbReference type="Pfam" id="PF01108"/>
    </source>
</evidence>
<evidence type="ECO:0000313" key="6">
    <source>
        <dbReference type="Proteomes" id="UP001174136"/>
    </source>
</evidence>
<proteinExistence type="predicted"/>
<dbReference type="GO" id="GO:0004896">
    <property type="term" value="F:cytokine receptor activity"/>
    <property type="evidence" value="ECO:0007669"/>
    <property type="project" value="TreeGrafter"/>
</dbReference>
<dbReference type="AlphaFoldDB" id="A0AA47LZC2"/>
<name>A0AA47LZC2_MERPO</name>
<feature type="domain" description="Interferon/interleukin receptor" evidence="3">
    <location>
        <begin position="218"/>
        <end position="312"/>
    </location>
</feature>
<keyword evidence="6" id="KW-1185">Reference proteome</keyword>
<keyword evidence="1" id="KW-1133">Transmembrane helix</keyword>
<dbReference type="Proteomes" id="UP001174136">
    <property type="component" value="Unassembled WGS sequence"/>
</dbReference>
<dbReference type="CDD" id="cd00063">
    <property type="entry name" value="FN3"/>
    <property type="match status" value="1"/>
</dbReference>
<dbReference type="InterPro" id="IPR013783">
    <property type="entry name" value="Ig-like_fold"/>
</dbReference>
<dbReference type="InterPro" id="IPR015373">
    <property type="entry name" value="Interferon/interleukin_rcp_dom"/>
</dbReference>
<comment type="caution">
    <text evidence="5">The sequence shown here is derived from an EMBL/GenBank/DDBJ whole genome shotgun (WGS) entry which is preliminary data.</text>
</comment>
<dbReference type="InterPro" id="IPR038717">
    <property type="entry name" value="Tc1-like_DDE_dom"/>
</dbReference>
<dbReference type="GO" id="GO:0003676">
    <property type="term" value="F:nucleic acid binding"/>
    <property type="evidence" value="ECO:0007669"/>
    <property type="project" value="InterPro"/>
</dbReference>
<feature type="domain" description="Tc1-like transposase DDE" evidence="4">
    <location>
        <begin position="15"/>
        <end position="63"/>
    </location>
</feature>
<evidence type="ECO:0000259" key="4">
    <source>
        <dbReference type="Pfam" id="PF13358"/>
    </source>
</evidence>
<gene>
    <name evidence="5" type="primary">IL20RB_1</name>
    <name evidence="5" type="ORF">N1851_034565</name>
</gene>
<feature type="transmembrane region" description="Helical" evidence="1">
    <location>
        <begin position="324"/>
        <end position="343"/>
    </location>
</feature>
<dbReference type="GO" id="GO:0042015">
    <property type="term" value="F:interleukin-20 binding"/>
    <property type="evidence" value="ECO:0007669"/>
    <property type="project" value="TreeGrafter"/>
</dbReference>
<dbReference type="Pfam" id="PF13358">
    <property type="entry name" value="DDE_3"/>
    <property type="match status" value="1"/>
</dbReference>